<dbReference type="SMART" id="SM00129">
    <property type="entry name" value="KISc"/>
    <property type="match status" value="1"/>
</dbReference>
<evidence type="ECO:0000256" key="13">
    <source>
        <dbReference type="SAM" id="MobiDB-lite"/>
    </source>
</evidence>
<dbReference type="Gene3D" id="3.40.850.10">
    <property type="entry name" value="Kinesin motor domain"/>
    <property type="match status" value="1"/>
</dbReference>
<proteinExistence type="inferred from homology"/>
<dbReference type="AlphaFoldDB" id="A0A976IEA5"/>
<feature type="region of interest" description="Disordered" evidence="13">
    <location>
        <begin position="470"/>
        <end position="489"/>
    </location>
</feature>
<dbReference type="GO" id="GO:0005875">
    <property type="term" value="C:microtubule associated complex"/>
    <property type="evidence" value="ECO:0007669"/>
    <property type="project" value="TreeGrafter"/>
</dbReference>
<feature type="region of interest" description="Disordered" evidence="13">
    <location>
        <begin position="716"/>
        <end position="775"/>
    </location>
</feature>
<sequence>MAEDAVMRTGDLLAKSDAVQVAVRIRPINSNEASQDSESCVEVVDTSVRLAEKQFEFDAAFPAATAQECVFTTLVTPMIDQFFDGYNATVFAYGQTGSGKTYTMGNDFAVNIDQSDRGIIPRVIQNIFEQIGTSSNQQQFIVKLSYLEILNEEIRDLLAIVSSDSKMSSSGLSVRGDGDRGIFVAGLSEHIVQSVDQASKLLRTGALLRATASTSMNSHSSRSHAICTVIMEHHDVKTVEGGLETRYSKFHLVDLAGSERVRRTNSEGARFREGVNINRGLLALGNVINALSERSRTSSTTVHIPYRDSKLTRLLQDSLGGNSKTLMIACISPADVNFEETSSTLRYASRTRNIENRAVINKEWSAENEVLYLKQQLEIVQLQLIQQQQGEANDLNRSDAKASGSVISLLMEENRKLKAELCLANNGKNKGQMMADELIGPSKKMDGEPKPHSRNSSQDLANLLRQEQSESGFKIDEGVHRETKSTHASRWEQLKEFQRQKSFTKESLGQKKSNGSMTLMKRSLTSPSPSLVTSNTERPIHNAAIKPPLPGKSTAEVQSIEAIKSLLYQVMGSQEAIFNAKEAVRANVADRKALALEKSRVEAMSSGEKVEMLSKLQADLHDKTDRIRMLQQQLSSIEKKVSLPSGLLPTKVAICHETIRFLVEMLMESKEECWTLINCRKEQDAAYEKVMAEQEGFSKRILELETTVEELTTKLRDQNSKKTRNKKRKQRESFETMENLFSSSEEEADNNEADSDYVDDELRRTRSSKRNRGSTAINVSKVGDAASDGDKSSNVLCCSCHGKCATKACECKSLCRICSDKCSCKSEKCRNRKNDDMLGGSGGTCGVKLQNGTSDLAITSFVPSTPKRLTGGTAGEVSGTTLST</sequence>
<dbReference type="InterPro" id="IPR036961">
    <property type="entry name" value="Kinesin_motor_dom_sf"/>
</dbReference>
<dbReference type="Pfam" id="PF00225">
    <property type="entry name" value="Kinesin"/>
    <property type="match status" value="1"/>
</dbReference>
<dbReference type="RefSeq" id="XP_067818050.1">
    <property type="nucleotide sequence ID" value="XM_067958407.1"/>
</dbReference>
<evidence type="ECO:0000256" key="6">
    <source>
        <dbReference type="ARBA" id="ARBA00023054"/>
    </source>
</evidence>
<evidence type="ECO:0000256" key="11">
    <source>
        <dbReference type="RuleBase" id="RU000394"/>
    </source>
</evidence>
<dbReference type="PRINTS" id="PR00380">
    <property type="entry name" value="KINESINHEAVY"/>
</dbReference>
<dbReference type="Proteomes" id="UP000294530">
    <property type="component" value="Unassembled WGS sequence"/>
</dbReference>
<evidence type="ECO:0000256" key="8">
    <source>
        <dbReference type="ARBA" id="ARBA00023212"/>
    </source>
</evidence>
<dbReference type="GO" id="GO:0003777">
    <property type="term" value="F:microtubule motor activity"/>
    <property type="evidence" value="ECO:0007669"/>
    <property type="project" value="InterPro"/>
</dbReference>
<evidence type="ECO:0000256" key="2">
    <source>
        <dbReference type="ARBA" id="ARBA00022490"/>
    </source>
</evidence>
<dbReference type="FunFam" id="3.40.850.10:FF:000019">
    <property type="entry name" value="Kinesin-like protein KIN-5D"/>
    <property type="match status" value="1"/>
</dbReference>
<dbReference type="PANTHER" id="PTHR47969">
    <property type="entry name" value="CHROMOSOME-ASSOCIATED KINESIN KIF4A-RELATED"/>
    <property type="match status" value="1"/>
</dbReference>
<keyword evidence="7 10" id="KW-0505">Motor protein</keyword>
<keyword evidence="8" id="KW-0206">Cytoskeleton</keyword>
<feature type="coiled-coil region" evidence="12">
    <location>
        <begin position="613"/>
        <end position="640"/>
    </location>
</feature>
<dbReference type="OrthoDB" id="3176171at2759"/>
<evidence type="ECO:0000313" key="16">
    <source>
        <dbReference type="Proteomes" id="UP000294530"/>
    </source>
</evidence>
<dbReference type="InterPro" id="IPR027640">
    <property type="entry name" value="Kinesin-like_fam"/>
</dbReference>
<evidence type="ECO:0000256" key="5">
    <source>
        <dbReference type="ARBA" id="ARBA00022840"/>
    </source>
</evidence>
<comment type="caution">
    <text evidence="15">The sequence shown here is derived from an EMBL/GenBank/DDBJ whole genome shotgun (WGS) entry which is preliminary data.</text>
</comment>
<feature type="compositionally biased region" description="Acidic residues" evidence="13">
    <location>
        <begin position="744"/>
        <end position="759"/>
    </location>
</feature>
<name>A0A976IEA5_BRELC</name>
<evidence type="ECO:0000256" key="7">
    <source>
        <dbReference type="ARBA" id="ARBA00023175"/>
    </source>
</evidence>
<dbReference type="GO" id="GO:0051231">
    <property type="term" value="P:spindle elongation"/>
    <property type="evidence" value="ECO:0007669"/>
    <property type="project" value="TreeGrafter"/>
</dbReference>
<dbReference type="GO" id="GO:0005874">
    <property type="term" value="C:microtubule"/>
    <property type="evidence" value="ECO:0007669"/>
    <property type="project" value="UniProtKB-KW"/>
</dbReference>
<reference evidence="15 16" key="1">
    <citation type="journal article" date="2021" name="Genome Biol.">
        <title>AFLAP: assembly-free linkage analysis pipeline using k-mers from genome sequencing data.</title>
        <authorList>
            <person name="Fletcher K."/>
            <person name="Zhang L."/>
            <person name="Gil J."/>
            <person name="Han R."/>
            <person name="Cavanaugh K."/>
            <person name="Michelmore R."/>
        </authorList>
    </citation>
    <scope>NUCLEOTIDE SEQUENCE [LARGE SCALE GENOMIC DNA]</scope>
    <source>
        <strain evidence="15 16">SF5</strain>
    </source>
</reference>
<dbReference type="GO" id="GO:0007018">
    <property type="term" value="P:microtubule-based movement"/>
    <property type="evidence" value="ECO:0007669"/>
    <property type="project" value="InterPro"/>
</dbReference>
<dbReference type="GO" id="GO:0005524">
    <property type="term" value="F:ATP binding"/>
    <property type="evidence" value="ECO:0007669"/>
    <property type="project" value="UniProtKB-UniRule"/>
</dbReference>
<evidence type="ECO:0000256" key="10">
    <source>
        <dbReference type="PROSITE-ProRule" id="PRU00283"/>
    </source>
</evidence>
<dbReference type="GO" id="GO:0007052">
    <property type="term" value="P:mitotic spindle organization"/>
    <property type="evidence" value="ECO:0007669"/>
    <property type="project" value="TreeGrafter"/>
</dbReference>
<dbReference type="GeneID" id="94344078"/>
<evidence type="ECO:0000256" key="3">
    <source>
        <dbReference type="ARBA" id="ARBA00022701"/>
    </source>
</evidence>
<feature type="domain" description="Kinesin motor" evidence="14">
    <location>
        <begin position="18"/>
        <end position="354"/>
    </location>
</feature>
<evidence type="ECO:0000256" key="4">
    <source>
        <dbReference type="ARBA" id="ARBA00022741"/>
    </source>
</evidence>
<evidence type="ECO:0000313" key="15">
    <source>
        <dbReference type="EMBL" id="TDH68551.1"/>
    </source>
</evidence>
<evidence type="ECO:0000256" key="9">
    <source>
        <dbReference type="ARBA" id="ARBA00034704"/>
    </source>
</evidence>
<accession>A0A976IEA5</accession>
<dbReference type="KEGG" id="blac:94344078"/>
<comment type="similarity">
    <text evidence="9">Belongs to the TRAFAC class myosin-kinesin ATPase superfamily. Kinesin family. KIN-5/BimC subfamily.</text>
</comment>
<keyword evidence="16" id="KW-1185">Reference proteome</keyword>
<keyword evidence="3 11" id="KW-0493">Microtubule</keyword>
<evidence type="ECO:0000259" key="14">
    <source>
        <dbReference type="PROSITE" id="PS50067"/>
    </source>
</evidence>
<keyword evidence="6 12" id="KW-0175">Coiled coil</keyword>
<keyword evidence="4 10" id="KW-0547">Nucleotide-binding</keyword>
<dbReference type="PROSITE" id="PS00411">
    <property type="entry name" value="KINESIN_MOTOR_1"/>
    <property type="match status" value="1"/>
</dbReference>
<comment type="subcellular location">
    <subcellularLocation>
        <location evidence="1">Cytoplasm</location>
        <location evidence="1">Cytoskeleton</location>
    </subcellularLocation>
</comment>
<keyword evidence="5 10" id="KW-0067">ATP-binding</keyword>
<keyword evidence="2" id="KW-0963">Cytoplasm</keyword>
<dbReference type="EMBL" id="SHOA02000016">
    <property type="protein sequence ID" value="TDH68551.1"/>
    <property type="molecule type" value="Genomic_DNA"/>
</dbReference>
<organism evidence="15 16">
    <name type="scientific">Bremia lactucae</name>
    <name type="common">Lettuce downy mildew</name>
    <dbReference type="NCBI Taxonomy" id="4779"/>
    <lineage>
        <taxon>Eukaryota</taxon>
        <taxon>Sar</taxon>
        <taxon>Stramenopiles</taxon>
        <taxon>Oomycota</taxon>
        <taxon>Peronosporomycetes</taxon>
        <taxon>Peronosporales</taxon>
        <taxon>Peronosporaceae</taxon>
        <taxon>Bremia</taxon>
    </lineage>
</organism>
<dbReference type="PROSITE" id="PS50067">
    <property type="entry name" value="KINESIN_MOTOR_2"/>
    <property type="match status" value="1"/>
</dbReference>
<protein>
    <recommendedName>
        <fullName evidence="11">Kinesin-like protein</fullName>
    </recommendedName>
</protein>
<dbReference type="PANTHER" id="PTHR47969:SF15">
    <property type="entry name" value="CHROMOSOME-ASSOCIATED KINESIN KIF4A-RELATED"/>
    <property type="match status" value="1"/>
</dbReference>
<gene>
    <name evidence="15" type="ORF">CCR75_000299</name>
</gene>
<dbReference type="GO" id="GO:0008017">
    <property type="term" value="F:microtubule binding"/>
    <property type="evidence" value="ECO:0007669"/>
    <property type="project" value="InterPro"/>
</dbReference>
<dbReference type="SUPFAM" id="SSF52540">
    <property type="entry name" value="P-loop containing nucleoside triphosphate hydrolases"/>
    <property type="match status" value="1"/>
</dbReference>
<dbReference type="InterPro" id="IPR027417">
    <property type="entry name" value="P-loop_NTPase"/>
</dbReference>
<feature type="binding site" evidence="10">
    <location>
        <begin position="94"/>
        <end position="101"/>
    </location>
    <ligand>
        <name>ATP</name>
        <dbReference type="ChEBI" id="CHEBI:30616"/>
    </ligand>
</feature>
<dbReference type="InterPro" id="IPR001752">
    <property type="entry name" value="Kinesin_motor_dom"/>
</dbReference>
<evidence type="ECO:0000256" key="1">
    <source>
        <dbReference type="ARBA" id="ARBA00004245"/>
    </source>
</evidence>
<dbReference type="InterPro" id="IPR019821">
    <property type="entry name" value="Kinesin_motor_CS"/>
</dbReference>
<evidence type="ECO:0000256" key="12">
    <source>
        <dbReference type="SAM" id="Coils"/>
    </source>
</evidence>
<feature type="compositionally biased region" description="Basic and acidic residues" evidence="13">
    <location>
        <begin position="473"/>
        <end position="489"/>
    </location>
</feature>
<feature type="compositionally biased region" description="Basic residues" evidence="13">
    <location>
        <begin position="721"/>
        <end position="730"/>
    </location>
</feature>